<dbReference type="EnsemblPlants" id="AET6Gv20557000.8">
    <property type="protein sequence ID" value="AET6Gv20557000.8"/>
    <property type="gene ID" value="AET6Gv20557000"/>
</dbReference>
<protein>
    <recommendedName>
        <fullName evidence="9">RING-type E3 ubiquitin transferase</fullName>
    </recommendedName>
</protein>
<accession>A0A453NZX9</accession>
<evidence type="ECO:0000256" key="2">
    <source>
        <dbReference type="ARBA" id="ARBA00022473"/>
    </source>
</evidence>
<keyword evidence="8" id="KW-1185">Reference proteome</keyword>
<reference evidence="8" key="1">
    <citation type="journal article" date="2014" name="Science">
        <title>Ancient hybridizations among the ancestral genomes of bread wheat.</title>
        <authorList>
            <consortium name="International Wheat Genome Sequencing Consortium,"/>
            <person name="Marcussen T."/>
            <person name="Sandve S.R."/>
            <person name="Heier L."/>
            <person name="Spannagl M."/>
            <person name="Pfeifer M."/>
            <person name="Jakobsen K.S."/>
            <person name="Wulff B.B."/>
            <person name="Steuernagel B."/>
            <person name="Mayer K.F."/>
            <person name="Olsen O.A."/>
        </authorList>
    </citation>
    <scope>NUCLEOTIDE SEQUENCE [LARGE SCALE GENOMIC DNA]</scope>
    <source>
        <strain evidence="8">cv. AL8/78</strain>
    </source>
</reference>
<dbReference type="AlphaFoldDB" id="A0A453NZX9"/>
<organism evidence="7 8">
    <name type="scientific">Aegilops tauschii subsp. strangulata</name>
    <name type="common">Goatgrass</name>
    <dbReference type="NCBI Taxonomy" id="200361"/>
    <lineage>
        <taxon>Eukaryota</taxon>
        <taxon>Viridiplantae</taxon>
        <taxon>Streptophyta</taxon>
        <taxon>Embryophyta</taxon>
        <taxon>Tracheophyta</taxon>
        <taxon>Spermatophyta</taxon>
        <taxon>Magnoliopsida</taxon>
        <taxon>Liliopsida</taxon>
        <taxon>Poales</taxon>
        <taxon>Poaceae</taxon>
        <taxon>BOP clade</taxon>
        <taxon>Pooideae</taxon>
        <taxon>Triticodae</taxon>
        <taxon>Triticeae</taxon>
        <taxon>Triticinae</taxon>
        <taxon>Aegilops</taxon>
    </lineage>
</organism>
<dbReference type="GO" id="GO:0030154">
    <property type="term" value="P:cell differentiation"/>
    <property type="evidence" value="ECO:0007669"/>
    <property type="project" value="UniProtKB-KW"/>
</dbReference>
<keyword evidence="3" id="KW-0221">Differentiation</keyword>
<reference evidence="7" key="4">
    <citation type="submission" date="2019-03" db="UniProtKB">
        <authorList>
            <consortium name="EnsemblPlants"/>
        </authorList>
    </citation>
    <scope>IDENTIFICATION</scope>
</reference>
<feature type="coiled-coil region" evidence="6">
    <location>
        <begin position="48"/>
        <end position="150"/>
    </location>
</feature>
<reference evidence="8" key="2">
    <citation type="journal article" date="2017" name="Nat. Plants">
        <title>The Aegilops tauschii genome reveals multiple impacts of transposons.</title>
        <authorList>
            <person name="Zhao G."/>
            <person name="Zou C."/>
            <person name="Li K."/>
            <person name="Wang K."/>
            <person name="Li T."/>
            <person name="Gao L."/>
            <person name="Zhang X."/>
            <person name="Wang H."/>
            <person name="Yang Z."/>
            <person name="Liu X."/>
            <person name="Jiang W."/>
            <person name="Mao L."/>
            <person name="Kong X."/>
            <person name="Jiao Y."/>
            <person name="Jia J."/>
        </authorList>
    </citation>
    <scope>NUCLEOTIDE SEQUENCE [LARGE SCALE GENOMIC DNA]</scope>
    <source>
        <strain evidence="8">cv. AL8/78</strain>
    </source>
</reference>
<keyword evidence="2" id="KW-0217">Developmental protein</keyword>
<keyword evidence="5" id="KW-0287">Flowering</keyword>
<evidence type="ECO:0000256" key="3">
    <source>
        <dbReference type="ARBA" id="ARBA00022782"/>
    </source>
</evidence>
<dbReference type="Gramene" id="AET6Gv20557000.8">
    <property type="protein sequence ID" value="AET6Gv20557000.8"/>
    <property type="gene ID" value="AET6Gv20557000"/>
</dbReference>
<sequence>HSCVSAAFKKRQRPEASLEAAFDMQKSELMVREMEVERLADNTVKKELLKVHLEVEKLRAENQELTIKLQKLTEQVKADKRSEVNQSFPELRAELEELQKEYRYIRSEFEHNRDINTKQAEQMKTMEMSLIAMTEQVEKLRAEMQNADMRAQGKPLGLAKLINDKSWYCYCSCSHGIP</sequence>
<reference evidence="7" key="5">
    <citation type="journal article" date="2021" name="G3 (Bethesda)">
        <title>Aegilops tauschii genome assembly Aet v5.0 features greater sequence contiguity and improved annotation.</title>
        <authorList>
            <person name="Wang L."/>
            <person name="Zhu T."/>
            <person name="Rodriguez J.C."/>
            <person name="Deal K.R."/>
            <person name="Dubcovsky J."/>
            <person name="McGuire P.E."/>
            <person name="Lux T."/>
            <person name="Spannagl M."/>
            <person name="Mayer K.F.X."/>
            <person name="Baldrich P."/>
            <person name="Meyers B.C."/>
            <person name="Huo N."/>
            <person name="Gu Y.Q."/>
            <person name="Zhou H."/>
            <person name="Devos K.M."/>
            <person name="Bennetzen J.L."/>
            <person name="Unver T."/>
            <person name="Budak H."/>
            <person name="Gulick P.J."/>
            <person name="Galiba G."/>
            <person name="Kalapos B."/>
            <person name="Nelson D.R."/>
            <person name="Li P."/>
            <person name="You F.M."/>
            <person name="Luo M.C."/>
            <person name="Dvorak J."/>
        </authorList>
    </citation>
    <scope>NUCLEOTIDE SEQUENCE [LARGE SCALE GENOMIC DNA]</scope>
    <source>
        <strain evidence="7">cv. AL8/78</strain>
    </source>
</reference>
<proteinExistence type="inferred from homology"/>
<comment type="similarity">
    <text evidence="1">Belongs to the FLX family.</text>
</comment>
<dbReference type="GO" id="GO:0009908">
    <property type="term" value="P:flower development"/>
    <property type="evidence" value="ECO:0007669"/>
    <property type="project" value="UniProtKB-KW"/>
</dbReference>
<evidence type="ECO:0000256" key="4">
    <source>
        <dbReference type="ARBA" id="ARBA00023054"/>
    </source>
</evidence>
<evidence type="ECO:0000313" key="8">
    <source>
        <dbReference type="Proteomes" id="UP000015105"/>
    </source>
</evidence>
<dbReference type="InterPro" id="IPR040353">
    <property type="entry name" value="FLX/FLX-like"/>
</dbReference>
<reference evidence="7" key="3">
    <citation type="journal article" date="2017" name="Nature">
        <title>Genome sequence of the progenitor of the wheat D genome Aegilops tauschii.</title>
        <authorList>
            <person name="Luo M.C."/>
            <person name="Gu Y.Q."/>
            <person name="Puiu D."/>
            <person name="Wang H."/>
            <person name="Twardziok S.O."/>
            <person name="Deal K.R."/>
            <person name="Huo N."/>
            <person name="Zhu T."/>
            <person name="Wang L."/>
            <person name="Wang Y."/>
            <person name="McGuire P.E."/>
            <person name="Liu S."/>
            <person name="Long H."/>
            <person name="Ramasamy R.K."/>
            <person name="Rodriguez J.C."/>
            <person name="Van S.L."/>
            <person name="Yuan L."/>
            <person name="Wang Z."/>
            <person name="Xia Z."/>
            <person name="Xiao L."/>
            <person name="Anderson O.D."/>
            <person name="Ouyang S."/>
            <person name="Liang Y."/>
            <person name="Zimin A.V."/>
            <person name="Pertea G."/>
            <person name="Qi P."/>
            <person name="Bennetzen J.L."/>
            <person name="Dai X."/>
            <person name="Dawson M.W."/>
            <person name="Muller H.G."/>
            <person name="Kugler K."/>
            <person name="Rivarola-Duarte L."/>
            <person name="Spannagl M."/>
            <person name="Mayer K.F.X."/>
            <person name="Lu F.H."/>
            <person name="Bevan M.W."/>
            <person name="Leroy P."/>
            <person name="Li P."/>
            <person name="You F.M."/>
            <person name="Sun Q."/>
            <person name="Liu Z."/>
            <person name="Lyons E."/>
            <person name="Wicker T."/>
            <person name="Salzberg S.L."/>
            <person name="Devos K.M."/>
            <person name="Dvorak J."/>
        </authorList>
    </citation>
    <scope>NUCLEOTIDE SEQUENCE [LARGE SCALE GENOMIC DNA]</scope>
    <source>
        <strain evidence="7">cv. AL8/78</strain>
    </source>
</reference>
<evidence type="ECO:0000256" key="6">
    <source>
        <dbReference type="SAM" id="Coils"/>
    </source>
</evidence>
<dbReference type="PANTHER" id="PTHR33405:SF28">
    <property type="entry name" value="DUF1421 DOMAIN-CONTAINING PROTEIN"/>
    <property type="match status" value="1"/>
</dbReference>
<dbReference type="PANTHER" id="PTHR33405">
    <property type="entry name" value="PROTEIN FLX-LIKE 2"/>
    <property type="match status" value="1"/>
</dbReference>
<dbReference type="Proteomes" id="UP000015105">
    <property type="component" value="Chromosome 6D"/>
</dbReference>
<evidence type="ECO:0000313" key="7">
    <source>
        <dbReference type="EnsemblPlants" id="AET6Gv20557000.8"/>
    </source>
</evidence>
<name>A0A453NZX9_AEGTS</name>
<keyword evidence="4 6" id="KW-0175">Coiled coil</keyword>
<evidence type="ECO:0000256" key="5">
    <source>
        <dbReference type="ARBA" id="ARBA00023089"/>
    </source>
</evidence>
<evidence type="ECO:0000256" key="1">
    <source>
        <dbReference type="ARBA" id="ARBA00005405"/>
    </source>
</evidence>
<evidence type="ECO:0008006" key="9">
    <source>
        <dbReference type="Google" id="ProtNLM"/>
    </source>
</evidence>